<organism evidence="3 4">
    <name type="scientific">Lucilia cuprina</name>
    <name type="common">Green bottle fly</name>
    <name type="synonym">Australian sheep blowfly</name>
    <dbReference type="NCBI Taxonomy" id="7375"/>
    <lineage>
        <taxon>Eukaryota</taxon>
        <taxon>Metazoa</taxon>
        <taxon>Ecdysozoa</taxon>
        <taxon>Arthropoda</taxon>
        <taxon>Hexapoda</taxon>
        <taxon>Insecta</taxon>
        <taxon>Pterygota</taxon>
        <taxon>Neoptera</taxon>
        <taxon>Endopterygota</taxon>
        <taxon>Diptera</taxon>
        <taxon>Brachycera</taxon>
        <taxon>Muscomorpha</taxon>
        <taxon>Oestroidea</taxon>
        <taxon>Calliphoridae</taxon>
        <taxon>Luciliinae</taxon>
        <taxon>Lucilia</taxon>
    </lineage>
</organism>
<proteinExistence type="predicted"/>
<gene>
    <name evidence="3" type="ORF">FF38_11321</name>
</gene>
<evidence type="ECO:0000256" key="1">
    <source>
        <dbReference type="SAM" id="MobiDB-lite"/>
    </source>
</evidence>
<dbReference type="EMBL" id="JRES01001270">
    <property type="protein sequence ID" value="KNC24046.1"/>
    <property type="molecule type" value="Genomic_DNA"/>
</dbReference>
<evidence type="ECO:0000313" key="4">
    <source>
        <dbReference type="Proteomes" id="UP000037069"/>
    </source>
</evidence>
<feature type="region of interest" description="Disordered" evidence="1">
    <location>
        <begin position="354"/>
        <end position="389"/>
    </location>
</feature>
<reference evidence="3 4" key="1">
    <citation type="journal article" date="2015" name="Nat. Commun.">
        <title>Lucilia cuprina genome unlocks parasitic fly biology to underpin future interventions.</title>
        <authorList>
            <person name="Anstead C.A."/>
            <person name="Korhonen P.K."/>
            <person name="Young N.D."/>
            <person name="Hall R.S."/>
            <person name="Jex A.R."/>
            <person name="Murali S.C."/>
            <person name="Hughes D.S."/>
            <person name="Lee S.F."/>
            <person name="Perry T."/>
            <person name="Stroehlein A.J."/>
            <person name="Ansell B.R."/>
            <person name="Breugelmans B."/>
            <person name="Hofmann A."/>
            <person name="Qu J."/>
            <person name="Dugan S."/>
            <person name="Lee S.L."/>
            <person name="Chao H."/>
            <person name="Dinh H."/>
            <person name="Han Y."/>
            <person name="Doddapaneni H.V."/>
            <person name="Worley K.C."/>
            <person name="Muzny D.M."/>
            <person name="Ioannidis P."/>
            <person name="Waterhouse R.M."/>
            <person name="Zdobnov E.M."/>
            <person name="James P.J."/>
            <person name="Bagnall N.H."/>
            <person name="Kotze A.C."/>
            <person name="Gibbs R.A."/>
            <person name="Richards S."/>
            <person name="Batterham P."/>
            <person name="Gasser R.B."/>
        </authorList>
    </citation>
    <scope>NUCLEOTIDE SEQUENCE [LARGE SCALE GENOMIC DNA]</scope>
    <source>
        <strain evidence="3 4">LS</strain>
        <tissue evidence="3">Full body</tissue>
    </source>
</reference>
<dbReference type="PANTHER" id="PTHR40552">
    <property type="entry name" value="AT05186P-RELATED"/>
    <property type="match status" value="1"/>
</dbReference>
<keyword evidence="2" id="KW-0472">Membrane</keyword>
<keyword evidence="2" id="KW-0812">Transmembrane</keyword>
<keyword evidence="4" id="KW-1185">Reference proteome</keyword>
<dbReference type="PANTHER" id="PTHR40552:SF6">
    <property type="entry name" value="FI09606P-RELATED"/>
    <property type="match status" value="1"/>
</dbReference>
<evidence type="ECO:0000256" key="2">
    <source>
        <dbReference type="SAM" id="Phobius"/>
    </source>
</evidence>
<protein>
    <submittedName>
        <fullName evidence="3">Uncharacterized protein</fullName>
    </submittedName>
</protein>
<keyword evidence="2" id="KW-1133">Transmembrane helix</keyword>
<dbReference type="AlphaFoldDB" id="A0A0L0BVJ7"/>
<feature type="transmembrane region" description="Helical" evidence="2">
    <location>
        <begin position="115"/>
        <end position="135"/>
    </location>
</feature>
<sequence length="511" mass="58908">MSQQTLQKAMGDSMNKVKNDLLDIPIACQYGNLCSNDTHRIHNENANWLTERKDKLPIWSRLKPINCAGQSRQMMYSKDKDYEIEIPGRLLSIFGTISQQTSLSNKMKNMENYQLVGNILALCAALSCNFLNWSINLLDKIMTKATQLYPELLRRHNIMDKEFNYIHLNQFYQFENTDYQVQVQQVATGYLYIRYGLNEFNLARALTWFFRNYQFGLLKCCNRTLAFGFTFDTNYGFFMFDCQSREFPLFENQQTTSYILRTHHLQILLYCLIMTLNISTEMMKFYIYNVDIRILNSLETRSLRKEIYVPTIVTKKEIEKKVDCGIIHKRSNNKAIPNTPCKTAKTVTTTTALKASTSLTPKPSKKSNPDTKTKPLKSETLKSENSQKRIPLDPNKTYYIIAVPKESNIIIAKSTSKLNCSSHKDINAKTEKSVEKTDTNIKVNLHRINTHKSPEADEQTDTQLVQESESETIYLDKTASSSTLTPDPTDGNYANPLGLKLYLVDNRNNCK</sequence>
<dbReference type="STRING" id="7375.A0A0L0BVJ7"/>
<accession>A0A0L0BVJ7</accession>
<feature type="compositionally biased region" description="Basic and acidic residues" evidence="1">
    <location>
        <begin position="367"/>
        <end position="389"/>
    </location>
</feature>
<dbReference type="OrthoDB" id="8062037at2759"/>
<evidence type="ECO:0000313" key="3">
    <source>
        <dbReference type="EMBL" id="KNC24046.1"/>
    </source>
</evidence>
<dbReference type="Proteomes" id="UP000037069">
    <property type="component" value="Unassembled WGS sequence"/>
</dbReference>
<comment type="caution">
    <text evidence="3">The sequence shown here is derived from an EMBL/GenBank/DDBJ whole genome shotgun (WGS) entry which is preliminary data.</text>
</comment>
<name>A0A0L0BVJ7_LUCCU</name>